<evidence type="ECO:0008006" key="4">
    <source>
        <dbReference type="Google" id="ProtNLM"/>
    </source>
</evidence>
<feature type="transmembrane region" description="Helical" evidence="1">
    <location>
        <begin position="7"/>
        <end position="29"/>
    </location>
</feature>
<dbReference type="RefSeq" id="WP_256395953.1">
    <property type="nucleotide sequence ID" value="NZ_JANHDJ010000003.1"/>
</dbReference>
<evidence type="ECO:0000313" key="2">
    <source>
        <dbReference type="EMBL" id="MFD1642555.1"/>
    </source>
</evidence>
<reference evidence="2 3" key="1">
    <citation type="journal article" date="2019" name="Int. J. Syst. Evol. Microbiol.">
        <title>The Global Catalogue of Microorganisms (GCM) 10K type strain sequencing project: providing services to taxonomists for standard genome sequencing and annotation.</title>
        <authorList>
            <consortium name="The Broad Institute Genomics Platform"/>
            <consortium name="The Broad Institute Genome Sequencing Center for Infectious Disease"/>
            <person name="Wu L."/>
            <person name="Ma J."/>
        </authorList>
    </citation>
    <scope>NUCLEOTIDE SEQUENCE [LARGE SCALE GENOMIC DNA]</scope>
    <source>
        <strain evidence="2 3">CGMCC 1.10593</strain>
    </source>
</reference>
<protein>
    <recommendedName>
        <fullName evidence="4">YhhN-like protein</fullName>
    </recommendedName>
</protein>
<feature type="transmembrane region" description="Helical" evidence="1">
    <location>
        <begin position="75"/>
        <end position="97"/>
    </location>
</feature>
<keyword evidence="3" id="KW-1185">Reference proteome</keyword>
<evidence type="ECO:0000313" key="3">
    <source>
        <dbReference type="Proteomes" id="UP001597052"/>
    </source>
</evidence>
<name>A0ABD6D8E6_9EURY</name>
<keyword evidence="1" id="KW-1133">Transmembrane helix</keyword>
<gene>
    <name evidence="2" type="ORF">ACFSBW_11790</name>
</gene>
<feature type="transmembrane region" description="Helical" evidence="1">
    <location>
        <begin position="103"/>
        <end position="125"/>
    </location>
</feature>
<feature type="transmembrane region" description="Helical" evidence="1">
    <location>
        <begin position="224"/>
        <end position="240"/>
    </location>
</feature>
<feature type="transmembrane region" description="Helical" evidence="1">
    <location>
        <begin position="192"/>
        <end position="212"/>
    </location>
</feature>
<feature type="transmembrane region" description="Helical" evidence="1">
    <location>
        <begin position="49"/>
        <end position="68"/>
    </location>
</feature>
<organism evidence="2 3">
    <name type="scientific">Halohasta litorea</name>
    <dbReference type="NCBI Taxonomy" id="869891"/>
    <lineage>
        <taxon>Archaea</taxon>
        <taxon>Methanobacteriati</taxon>
        <taxon>Methanobacteriota</taxon>
        <taxon>Stenosarchaea group</taxon>
        <taxon>Halobacteria</taxon>
        <taxon>Halobacteriales</taxon>
        <taxon>Haloferacaceae</taxon>
        <taxon>Halohasta</taxon>
    </lineage>
</organism>
<accession>A0ABD6D8E6</accession>
<dbReference type="EMBL" id="JBHUDM010000003">
    <property type="protein sequence ID" value="MFD1642555.1"/>
    <property type="molecule type" value="Genomic_DNA"/>
</dbReference>
<proteinExistence type="predicted"/>
<sequence length="247" mass="25930">MDQRDTVQWLSILLVAVAATAALLTESVMLSRLLDGRPLLSPLGFDGHYLVMNAALVAATGLLAVAAYQSKTSLLAIVSCGIGSWTAGHIYWTLYVYLAGQPIGYPSVAELGFQGFYLLAIPAAAHLQRRSAVDRPVWLGGAVSLLVGAVLLANLAYGSGLSLFVYTTVSATLIGTVLLFGLSLASATRYRLFGAGLCLFAAADGLYIVLAISNPVLSVPAVDPVWYLGAPLLTAALIRYQRAGIVE</sequence>
<keyword evidence="1" id="KW-0472">Membrane</keyword>
<feature type="transmembrane region" description="Helical" evidence="1">
    <location>
        <begin position="163"/>
        <end position="185"/>
    </location>
</feature>
<dbReference type="Proteomes" id="UP001597052">
    <property type="component" value="Unassembled WGS sequence"/>
</dbReference>
<feature type="transmembrane region" description="Helical" evidence="1">
    <location>
        <begin position="137"/>
        <end position="157"/>
    </location>
</feature>
<dbReference type="AlphaFoldDB" id="A0ABD6D8E6"/>
<comment type="caution">
    <text evidence="2">The sequence shown here is derived from an EMBL/GenBank/DDBJ whole genome shotgun (WGS) entry which is preliminary data.</text>
</comment>
<evidence type="ECO:0000256" key="1">
    <source>
        <dbReference type="SAM" id="Phobius"/>
    </source>
</evidence>
<keyword evidence="1" id="KW-0812">Transmembrane</keyword>